<dbReference type="GO" id="GO:0003677">
    <property type="term" value="F:DNA binding"/>
    <property type="evidence" value="ECO:0007669"/>
    <property type="project" value="UniProtKB-UniRule"/>
</dbReference>
<dbReference type="RefSeq" id="WP_096500808.1">
    <property type="nucleotide sequence ID" value="NZ_AP018165.1"/>
</dbReference>
<proteinExistence type="inferred from homology"/>
<name>A0A1Z4EWI1_9MYCO</name>
<keyword evidence="3" id="KW-0233">DNA recombination</keyword>
<dbReference type="Gene3D" id="1.10.150.130">
    <property type="match status" value="1"/>
</dbReference>
<dbReference type="InterPro" id="IPR044068">
    <property type="entry name" value="CB"/>
</dbReference>
<dbReference type="InterPro" id="IPR011010">
    <property type="entry name" value="DNA_brk_join_enz"/>
</dbReference>
<dbReference type="SUPFAM" id="SSF56349">
    <property type="entry name" value="DNA breaking-rejoining enzymes"/>
    <property type="match status" value="1"/>
</dbReference>
<dbReference type="Pfam" id="PF00589">
    <property type="entry name" value="Phage_integrase"/>
    <property type="match status" value="1"/>
</dbReference>
<feature type="domain" description="Core-binding (CB)" evidence="7">
    <location>
        <begin position="62"/>
        <end position="143"/>
    </location>
</feature>
<reference evidence="9" key="1">
    <citation type="journal article" date="2017" name="Genome Announc.">
        <title>Complete Genome Sequence of Mycobacterium stephanolepidis.</title>
        <authorList>
            <person name="Fukano H."/>
            <person name="Yoshida M."/>
            <person name="Katayama Y."/>
            <person name="Omatsu T."/>
            <person name="Mizutani T."/>
            <person name="Kurata O."/>
            <person name="Wada S."/>
            <person name="Hoshino Y."/>
        </authorList>
    </citation>
    <scope>NUCLEOTIDE SEQUENCE [LARGE SCALE GENOMIC DNA]</scope>
    <source>
        <strain evidence="9">NJB0901</strain>
    </source>
</reference>
<dbReference type="InterPro" id="IPR050090">
    <property type="entry name" value="Tyrosine_recombinase_XerCD"/>
</dbReference>
<dbReference type="InterPro" id="IPR013762">
    <property type="entry name" value="Integrase-like_cat_sf"/>
</dbReference>
<dbReference type="InterPro" id="IPR002104">
    <property type="entry name" value="Integrase_catalytic"/>
</dbReference>
<dbReference type="PANTHER" id="PTHR30349">
    <property type="entry name" value="PHAGE INTEGRASE-RELATED"/>
    <property type="match status" value="1"/>
</dbReference>
<keyword evidence="9" id="KW-1185">Reference proteome</keyword>
<dbReference type="PROSITE" id="PS51898">
    <property type="entry name" value="TYR_RECOMBINASE"/>
    <property type="match status" value="1"/>
</dbReference>
<comment type="similarity">
    <text evidence="1">Belongs to the 'phage' integrase family.</text>
</comment>
<dbReference type="Proteomes" id="UP000217954">
    <property type="component" value="Chromosome"/>
</dbReference>
<dbReference type="GO" id="GO:0006310">
    <property type="term" value="P:DNA recombination"/>
    <property type="evidence" value="ECO:0007669"/>
    <property type="project" value="UniProtKB-KW"/>
</dbReference>
<dbReference type="GO" id="GO:0015074">
    <property type="term" value="P:DNA integration"/>
    <property type="evidence" value="ECO:0007669"/>
    <property type="project" value="InterPro"/>
</dbReference>
<gene>
    <name evidence="8" type="ORF">MSTE_01981</name>
</gene>
<feature type="compositionally biased region" description="Basic residues" evidence="5">
    <location>
        <begin position="358"/>
        <end position="371"/>
    </location>
</feature>
<keyword evidence="2 4" id="KW-0238">DNA-binding</keyword>
<evidence type="ECO:0000313" key="9">
    <source>
        <dbReference type="Proteomes" id="UP000217954"/>
    </source>
</evidence>
<dbReference type="EMBL" id="AP018165">
    <property type="protein sequence ID" value="BAX97297.1"/>
    <property type="molecule type" value="Genomic_DNA"/>
</dbReference>
<dbReference type="AlphaFoldDB" id="A0A1Z4EWI1"/>
<dbReference type="OrthoDB" id="1822491at2"/>
<evidence type="ECO:0000256" key="5">
    <source>
        <dbReference type="SAM" id="MobiDB-lite"/>
    </source>
</evidence>
<feature type="region of interest" description="Disordered" evidence="5">
    <location>
        <begin position="356"/>
        <end position="381"/>
    </location>
</feature>
<reference evidence="8 9" key="2">
    <citation type="journal article" date="2017" name="Int. J. Syst. Evol. Microbiol.">
        <title>Mycobacterium stephanolepidis sp. nov., a rapidly growing species related to Mycobacterium chelonae, isolated from marine teleost fish, Stephanolepis cirrhifer.</title>
        <authorList>
            <person name="Fukano H."/>
            <person name="Wada S."/>
            <person name="Kurata O."/>
            <person name="Katayama K."/>
            <person name="Fujiwara N."/>
            <person name="Hoshino Y."/>
        </authorList>
    </citation>
    <scope>NUCLEOTIDE SEQUENCE [LARGE SCALE GENOMIC DNA]</scope>
    <source>
        <strain evidence="8 9">NJB0901</strain>
    </source>
</reference>
<dbReference type="KEGG" id="mste:MSTE_01981"/>
<evidence type="ECO:0000256" key="2">
    <source>
        <dbReference type="ARBA" id="ARBA00023125"/>
    </source>
</evidence>
<dbReference type="InterPro" id="IPR028259">
    <property type="entry name" value="AP2-like_int_N"/>
</dbReference>
<dbReference type="Pfam" id="PF14657">
    <property type="entry name" value="Arm-DNA-bind_4"/>
    <property type="match status" value="1"/>
</dbReference>
<evidence type="ECO:0000313" key="8">
    <source>
        <dbReference type="EMBL" id="BAX97297.1"/>
    </source>
</evidence>
<dbReference type="PROSITE" id="PS51900">
    <property type="entry name" value="CB"/>
    <property type="match status" value="1"/>
</dbReference>
<sequence length="381" mass="41706">MATIESYAVSDGKRYMVRYRAPNGKQTKKRGFSTKRSAEAFAATVEVDKMTGAYVAPSLGLITVGELGPDWLTRKGADISPSWARTLDIAWRTHVEPRWGSVKIAQVDPLDVENWVAELTKKKSPTVVIRAHSILAGILDDAVKSRRLVSNPARAADNLPSKRGKKHVYLTAEDVDALADACNTTDNQVIVYILAFCGLRWGELIALRVKDIEFLRRRISVHRNAVWVGSEVKIGETKGKEARSVPVPEFVLNKLSAQCEGKQSEDLVFPNAEGTFRGINSPKRGWFARAVTRAGIDSTTTAHSLRHTCASLTVSAGGNVLALARMLGHKDASVTLRVYSDLFDSDLDALADQLHTKYGPKPKPAPKRSSRGHILGTNVPD</sequence>
<feature type="domain" description="Tyr recombinase" evidence="6">
    <location>
        <begin position="165"/>
        <end position="352"/>
    </location>
</feature>
<evidence type="ECO:0000256" key="1">
    <source>
        <dbReference type="ARBA" id="ARBA00008857"/>
    </source>
</evidence>
<organism evidence="8 9">
    <name type="scientific">[Mycobacterium] stephanolepidis</name>
    <dbReference type="NCBI Taxonomy" id="1520670"/>
    <lineage>
        <taxon>Bacteria</taxon>
        <taxon>Bacillati</taxon>
        <taxon>Actinomycetota</taxon>
        <taxon>Actinomycetes</taxon>
        <taxon>Mycobacteriales</taxon>
        <taxon>Mycobacteriaceae</taxon>
        <taxon>Mycobacteroides</taxon>
    </lineage>
</organism>
<dbReference type="InterPro" id="IPR010998">
    <property type="entry name" value="Integrase_recombinase_N"/>
</dbReference>
<dbReference type="Gene3D" id="1.10.443.10">
    <property type="entry name" value="Intergrase catalytic core"/>
    <property type="match status" value="1"/>
</dbReference>
<protein>
    <submittedName>
        <fullName evidence="8">Site-specific integrase</fullName>
    </submittedName>
</protein>
<accession>A0A1Z4EWI1</accession>
<evidence type="ECO:0000259" key="7">
    <source>
        <dbReference type="PROSITE" id="PS51900"/>
    </source>
</evidence>
<evidence type="ECO:0000256" key="4">
    <source>
        <dbReference type="PROSITE-ProRule" id="PRU01248"/>
    </source>
</evidence>
<dbReference type="PANTHER" id="PTHR30349:SF64">
    <property type="entry name" value="PROPHAGE INTEGRASE INTD-RELATED"/>
    <property type="match status" value="1"/>
</dbReference>
<evidence type="ECO:0000259" key="6">
    <source>
        <dbReference type="PROSITE" id="PS51898"/>
    </source>
</evidence>
<dbReference type="CDD" id="cd01189">
    <property type="entry name" value="INT_ICEBs1_C_like"/>
    <property type="match status" value="1"/>
</dbReference>
<evidence type="ECO:0000256" key="3">
    <source>
        <dbReference type="ARBA" id="ARBA00023172"/>
    </source>
</evidence>